<feature type="transmembrane region" description="Helical" evidence="8">
    <location>
        <begin position="225"/>
        <end position="245"/>
    </location>
</feature>
<feature type="transmembrane region" description="Helical" evidence="8">
    <location>
        <begin position="51"/>
        <end position="71"/>
    </location>
</feature>
<comment type="similarity">
    <text evidence="2 8">Belongs to the 4-toluene sulfonate uptake permease (TSUP) (TC 2.A.102) family.</text>
</comment>
<keyword evidence="3" id="KW-0813">Transport</keyword>
<dbReference type="PANTHER" id="PTHR30269">
    <property type="entry name" value="TRANSMEMBRANE PROTEIN YFCA"/>
    <property type="match status" value="1"/>
</dbReference>
<dbReference type="AlphaFoldDB" id="A0A0U2MNP1"/>
<evidence type="ECO:0000256" key="8">
    <source>
        <dbReference type="RuleBase" id="RU363041"/>
    </source>
</evidence>
<organism evidence="9">
    <name type="scientific">Pseudoalteromonas translucida KMM 520</name>
    <dbReference type="NCBI Taxonomy" id="1315283"/>
    <lineage>
        <taxon>Bacteria</taxon>
        <taxon>Pseudomonadati</taxon>
        <taxon>Pseudomonadota</taxon>
        <taxon>Gammaproteobacteria</taxon>
        <taxon>Alteromonadales</taxon>
        <taxon>Pseudoalteromonadaceae</taxon>
        <taxon>Pseudoalteromonas</taxon>
    </lineage>
</organism>
<evidence type="ECO:0000256" key="1">
    <source>
        <dbReference type="ARBA" id="ARBA00004651"/>
    </source>
</evidence>
<feature type="transmembrane region" description="Helical" evidence="8">
    <location>
        <begin position="12"/>
        <end position="45"/>
    </location>
</feature>
<dbReference type="Proteomes" id="UP000065261">
    <property type="component" value="Chromosome I"/>
</dbReference>
<accession>A0A0U2MNP1</accession>
<evidence type="ECO:0000256" key="3">
    <source>
        <dbReference type="ARBA" id="ARBA00022448"/>
    </source>
</evidence>
<dbReference type="GO" id="GO:0005886">
    <property type="term" value="C:plasma membrane"/>
    <property type="evidence" value="ECO:0007669"/>
    <property type="project" value="UniProtKB-SubCell"/>
</dbReference>
<keyword evidence="7 8" id="KW-0472">Membrane</keyword>
<evidence type="ECO:0000313" key="9">
    <source>
        <dbReference type="EMBL" id="ALS32484.1"/>
    </source>
</evidence>
<dbReference type="PATRIC" id="fig|1315283.4.peg.1078"/>
<evidence type="ECO:0000256" key="2">
    <source>
        <dbReference type="ARBA" id="ARBA00009142"/>
    </source>
</evidence>
<gene>
    <name evidence="9" type="ORF">PTRA_a1239</name>
</gene>
<name>A0A0U2MNP1_9GAMM</name>
<evidence type="ECO:0000256" key="7">
    <source>
        <dbReference type="ARBA" id="ARBA00023136"/>
    </source>
</evidence>
<dbReference type="KEGG" id="ptn:PTRA_a1239"/>
<proteinExistence type="inferred from homology"/>
<evidence type="ECO:0000256" key="4">
    <source>
        <dbReference type="ARBA" id="ARBA00022475"/>
    </source>
</evidence>
<evidence type="ECO:0000256" key="6">
    <source>
        <dbReference type="ARBA" id="ARBA00022989"/>
    </source>
</evidence>
<keyword evidence="4 8" id="KW-1003">Cell membrane</keyword>
<feature type="transmembrane region" description="Helical" evidence="8">
    <location>
        <begin position="92"/>
        <end position="122"/>
    </location>
</feature>
<reference evidence="9 10" key="1">
    <citation type="submission" date="2015-03" db="EMBL/GenBank/DDBJ databases">
        <authorList>
            <person name="Murphy D."/>
        </authorList>
    </citation>
    <scope>NUCLEOTIDE SEQUENCE [LARGE SCALE GENOMIC DNA]</scope>
    <source>
        <strain evidence="9 10">KMM 520</strain>
    </source>
</reference>
<sequence length="252" mass="27101">MPPCYVIMLTDPLILILVLTLIAGAAALQSLLGFGLGVIAAPILVLIDPAFIPAPILLLGLGLSLLSVLNNKKNIQISCISIALCGRFMGSLLAVALLLLLPPLFFTILFSILIILCVLLTYSHWQISYSAKNLFIGGFFSGLAGTSTSIGGPPIAIVYQNSNASSVRAELSIFFLISTILSLFLLIVTGNFSYYQLQLALPLLPAVLFGFLLSRRLEKYFKAHYLKPAIALLSLSACALILFQVSHDLFNS</sequence>
<dbReference type="EMBL" id="CP011034">
    <property type="protein sequence ID" value="ALS32484.1"/>
    <property type="molecule type" value="Genomic_DNA"/>
</dbReference>
<evidence type="ECO:0000256" key="5">
    <source>
        <dbReference type="ARBA" id="ARBA00022692"/>
    </source>
</evidence>
<feature type="transmembrane region" description="Helical" evidence="8">
    <location>
        <begin position="194"/>
        <end position="213"/>
    </location>
</feature>
<dbReference type="PANTHER" id="PTHR30269:SF37">
    <property type="entry name" value="MEMBRANE TRANSPORTER PROTEIN"/>
    <property type="match status" value="1"/>
</dbReference>
<protein>
    <recommendedName>
        <fullName evidence="8">Probable membrane transporter protein</fullName>
    </recommendedName>
</protein>
<dbReference type="InterPro" id="IPR052017">
    <property type="entry name" value="TSUP"/>
</dbReference>
<feature type="transmembrane region" description="Helical" evidence="8">
    <location>
        <begin position="134"/>
        <end position="159"/>
    </location>
</feature>
<feature type="transmembrane region" description="Helical" evidence="8">
    <location>
        <begin position="171"/>
        <end position="188"/>
    </location>
</feature>
<dbReference type="InterPro" id="IPR002781">
    <property type="entry name" value="TM_pro_TauE-like"/>
</dbReference>
<keyword evidence="6 8" id="KW-1133">Transmembrane helix</keyword>
<evidence type="ECO:0000313" key="10">
    <source>
        <dbReference type="Proteomes" id="UP000065261"/>
    </source>
</evidence>
<comment type="subcellular location">
    <subcellularLocation>
        <location evidence="1 8">Cell membrane</location>
        <topology evidence="1 8">Multi-pass membrane protein</topology>
    </subcellularLocation>
</comment>
<keyword evidence="5 8" id="KW-0812">Transmembrane</keyword>
<dbReference type="Pfam" id="PF01925">
    <property type="entry name" value="TauE"/>
    <property type="match status" value="1"/>
</dbReference>